<dbReference type="CDD" id="cd09846">
    <property type="entry name" value="DUF1312"/>
    <property type="match status" value="1"/>
</dbReference>
<protein>
    <recommendedName>
        <fullName evidence="3">NusG domain-containing protein</fullName>
    </recommendedName>
</protein>
<dbReference type="RefSeq" id="WP_283408890.1">
    <property type="nucleotide sequence ID" value="NZ_FXUF01000004.1"/>
</dbReference>
<sequence length="148" mass="16482">MKTLMKRMHPVKPGDVILIVLVALVSLGALFAVPLMLGEAPGNGKTIVVTMDGQVIHRIPMPETETLETIDFPIEVSGRDVIATLEVLDGAVRLQRLPQEISPLSIHADMGWIREPYQMIISLPIRLYITIEFDEIPEDTPEIDTLVY</sequence>
<name>A0AA45WVA2_9CLOT</name>
<dbReference type="InterPro" id="IPR038690">
    <property type="entry name" value="NusG_2_sf"/>
</dbReference>
<reference evidence="1" key="1">
    <citation type="submission" date="2017-05" db="EMBL/GenBank/DDBJ databases">
        <authorList>
            <person name="Varghese N."/>
            <person name="Submissions S."/>
        </authorList>
    </citation>
    <scope>NUCLEOTIDE SEQUENCE</scope>
    <source>
        <strain evidence="1">Su22</strain>
    </source>
</reference>
<dbReference type="EMBL" id="FXUF01000004">
    <property type="protein sequence ID" value="SMP52401.1"/>
    <property type="molecule type" value="Genomic_DNA"/>
</dbReference>
<proteinExistence type="predicted"/>
<keyword evidence="2" id="KW-1185">Reference proteome</keyword>
<gene>
    <name evidence="1" type="ORF">SAMN06296020_104228</name>
</gene>
<evidence type="ECO:0000313" key="2">
    <source>
        <dbReference type="Proteomes" id="UP001158066"/>
    </source>
</evidence>
<dbReference type="AlphaFoldDB" id="A0AA45WVA2"/>
<dbReference type="Gene3D" id="2.60.320.10">
    <property type="entry name" value="N-utilization substance G protein NusG, insert domain"/>
    <property type="match status" value="1"/>
</dbReference>
<dbReference type="Proteomes" id="UP001158066">
    <property type="component" value="Unassembled WGS sequence"/>
</dbReference>
<comment type="caution">
    <text evidence="1">The sequence shown here is derived from an EMBL/GenBank/DDBJ whole genome shotgun (WGS) entry which is preliminary data.</text>
</comment>
<evidence type="ECO:0000313" key="1">
    <source>
        <dbReference type="EMBL" id="SMP52401.1"/>
    </source>
</evidence>
<evidence type="ECO:0008006" key="3">
    <source>
        <dbReference type="Google" id="ProtNLM"/>
    </source>
</evidence>
<accession>A0AA45WVA2</accession>
<dbReference type="Pfam" id="PF07009">
    <property type="entry name" value="NusG_II"/>
    <property type="match status" value="1"/>
</dbReference>
<organism evidence="1 2">
    <name type="scientific">Anoxynatronum buryatiense</name>
    <dbReference type="NCBI Taxonomy" id="489973"/>
    <lineage>
        <taxon>Bacteria</taxon>
        <taxon>Bacillati</taxon>
        <taxon>Bacillota</taxon>
        <taxon>Clostridia</taxon>
        <taxon>Eubacteriales</taxon>
        <taxon>Clostridiaceae</taxon>
        <taxon>Anoxynatronum</taxon>
    </lineage>
</organism>